<proteinExistence type="inferred from homology"/>
<comment type="subcellular location">
    <subcellularLocation>
        <location evidence="1">Membrane</location>
        <topology evidence="1">Multi-pass membrane protein</topology>
    </subcellularLocation>
</comment>
<name>A0A1R3RK71_ASPC5</name>
<dbReference type="PANTHER" id="PTHR33048">
    <property type="entry name" value="PTH11-LIKE INTEGRAL MEMBRANE PROTEIN (AFU_ORTHOLOGUE AFUA_5G11245)"/>
    <property type="match status" value="1"/>
</dbReference>
<feature type="transmembrane region" description="Helical" evidence="7">
    <location>
        <begin position="165"/>
        <end position="191"/>
    </location>
</feature>
<dbReference type="Pfam" id="PF20684">
    <property type="entry name" value="Fung_rhodopsin"/>
    <property type="match status" value="1"/>
</dbReference>
<dbReference type="AlphaFoldDB" id="A0A1R3RK71"/>
<reference evidence="10" key="1">
    <citation type="journal article" date="2017" name="Genome Biol.">
        <title>Comparative genomics reveals high biological diversity and specific adaptations in the industrially and medically important fungal genus Aspergillus.</title>
        <authorList>
            <person name="de Vries R.P."/>
            <person name="Riley R."/>
            <person name="Wiebenga A."/>
            <person name="Aguilar-Osorio G."/>
            <person name="Amillis S."/>
            <person name="Uchima C.A."/>
            <person name="Anderluh G."/>
            <person name="Asadollahi M."/>
            <person name="Askin M."/>
            <person name="Barry K."/>
            <person name="Battaglia E."/>
            <person name="Bayram O."/>
            <person name="Benocci T."/>
            <person name="Braus-Stromeyer S.A."/>
            <person name="Caldana C."/>
            <person name="Canovas D."/>
            <person name="Cerqueira G.C."/>
            <person name="Chen F."/>
            <person name="Chen W."/>
            <person name="Choi C."/>
            <person name="Clum A."/>
            <person name="Dos Santos R.A."/>
            <person name="Damasio A.R."/>
            <person name="Diallinas G."/>
            <person name="Emri T."/>
            <person name="Fekete E."/>
            <person name="Flipphi M."/>
            <person name="Freyberg S."/>
            <person name="Gallo A."/>
            <person name="Gournas C."/>
            <person name="Habgood R."/>
            <person name="Hainaut M."/>
            <person name="Harispe M.L."/>
            <person name="Henrissat B."/>
            <person name="Hilden K.S."/>
            <person name="Hope R."/>
            <person name="Hossain A."/>
            <person name="Karabika E."/>
            <person name="Karaffa L."/>
            <person name="Karanyi Z."/>
            <person name="Krasevec N."/>
            <person name="Kuo A."/>
            <person name="Kusch H."/>
            <person name="LaButti K."/>
            <person name="Lagendijk E.L."/>
            <person name="Lapidus A."/>
            <person name="Levasseur A."/>
            <person name="Lindquist E."/>
            <person name="Lipzen A."/>
            <person name="Logrieco A.F."/>
            <person name="MacCabe A."/>
            <person name="Maekelae M.R."/>
            <person name="Malavazi I."/>
            <person name="Melin P."/>
            <person name="Meyer V."/>
            <person name="Mielnichuk N."/>
            <person name="Miskei M."/>
            <person name="Molnar A.P."/>
            <person name="Mule G."/>
            <person name="Ngan C.Y."/>
            <person name="Orejas M."/>
            <person name="Orosz E."/>
            <person name="Ouedraogo J.P."/>
            <person name="Overkamp K.M."/>
            <person name="Park H.-S."/>
            <person name="Perrone G."/>
            <person name="Piumi F."/>
            <person name="Punt P.J."/>
            <person name="Ram A.F."/>
            <person name="Ramon A."/>
            <person name="Rauscher S."/>
            <person name="Record E."/>
            <person name="Riano-Pachon D.M."/>
            <person name="Robert V."/>
            <person name="Roehrig J."/>
            <person name="Ruller R."/>
            <person name="Salamov A."/>
            <person name="Salih N.S."/>
            <person name="Samson R.A."/>
            <person name="Sandor E."/>
            <person name="Sanguinetti M."/>
            <person name="Schuetze T."/>
            <person name="Sepcic K."/>
            <person name="Shelest E."/>
            <person name="Sherlock G."/>
            <person name="Sophianopoulou V."/>
            <person name="Squina F.M."/>
            <person name="Sun H."/>
            <person name="Susca A."/>
            <person name="Todd R.B."/>
            <person name="Tsang A."/>
            <person name="Unkles S.E."/>
            <person name="van de Wiele N."/>
            <person name="van Rossen-Uffink D."/>
            <person name="Oliveira J.V."/>
            <person name="Vesth T.C."/>
            <person name="Visser J."/>
            <person name="Yu J.-H."/>
            <person name="Zhou M."/>
            <person name="Andersen M.R."/>
            <person name="Archer D.B."/>
            <person name="Baker S.E."/>
            <person name="Benoit I."/>
            <person name="Brakhage A.A."/>
            <person name="Braus G.H."/>
            <person name="Fischer R."/>
            <person name="Frisvad J.C."/>
            <person name="Goldman G.H."/>
            <person name="Houbraken J."/>
            <person name="Oakley B."/>
            <person name="Pocsi I."/>
            <person name="Scazzocchio C."/>
            <person name="Seiboth B."/>
            <person name="vanKuyk P.A."/>
            <person name="Wortman J."/>
            <person name="Dyer P.S."/>
            <person name="Grigoriev I.V."/>
        </authorList>
    </citation>
    <scope>NUCLEOTIDE SEQUENCE [LARGE SCALE GENOMIC DNA]</scope>
    <source>
        <strain evidence="10">ITEM 5010</strain>
    </source>
</reference>
<accession>A0A1R3RK71</accession>
<keyword evidence="3 7" id="KW-1133">Transmembrane helix</keyword>
<dbReference type="PANTHER" id="PTHR33048:SF124">
    <property type="entry name" value="INTEGRAL MEMBRANE PROTEIN"/>
    <property type="match status" value="1"/>
</dbReference>
<protein>
    <recommendedName>
        <fullName evidence="8">Rhodopsin domain-containing protein</fullName>
    </recommendedName>
</protein>
<keyword evidence="2 7" id="KW-0812">Transmembrane</keyword>
<evidence type="ECO:0000256" key="5">
    <source>
        <dbReference type="ARBA" id="ARBA00038359"/>
    </source>
</evidence>
<feature type="region of interest" description="Disordered" evidence="6">
    <location>
        <begin position="334"/>
        <end position="355"/>
    </location>
</feature>
<feature type="transmembrane region" description="Helical" evidence="7">
    <location>
        <begin position="237"/>
        <end position="260"/>
    </location>
</feature>
<evidence type="ECO:0000256" key="7">
    <source>
        <dbReference type="SAM" id="Phobius"/>
    </source>
</evidence>
<dbReference type="VEuPathDB" id="FungiDB:ASPCADRAFT_516245"/>
<evidence type="ECO:0000259" key="8">
    <source>
        <dbReference type="Pfam" id="PF20684"/>
    </source>
</evidence>
<dbReference type="STRING" id="602072.A0A1R3RK71"/>
<feature type="transmembrane region" description="Helical" evidence="7">
    <location>
        <begin position="83"/>
        <end position="110"/>
    </location>
</feature>
<evidence type="ECO:0000313" key="10">
    <source>
        <dbReference type="Proteomes" id="UP000188318"/>
    </source>
</evidence>
<gene>
    <name evidence="9" type="ORF">ASPCADRAFT_516245</name>
</gene>
<dbReference type="InterPro" id="IPR052337">
    <property type="entry name" value="SAT4-like"/>
</dbReference>
<keyword evidence="10" id="KW-1185">Reference proteome</keyword>
<evidence type="ECO:0000256" key="3">
    <source>
        <dbReference type="ARBA" id="ARBA00022989"/>
    </source>
</evidence>
<evidence type="ECO:0000256" key="1">
    <source>
        <dbReference type="ARBA" id="ARBA00004141"/>
    </source>
</evidence>
<dbReference type="EMBL" id="KV907501">
    <property type="protein sequence ID" value="OOF94859.1"/>
    <property type="molecule type" value="Genomic_DNA"/>
</dbReference>
<dbReference type="GO" id="GO:0016020">
    <property type="term" value="C:membrane"/>
    <property type="evidence" value="ECO:0007669"/>
    <property type="project" value="UniProtKB-SubCell"/>
</dbReference>
<sequence length="355" mass="40096">MANITMEVPPPGETYNFDYAHPHMYTANMAVIIAGLIISTGCLALRVYTKAHLLHKFGWDDDGYAHADMGIHIWNVTPATYKVYIQIVLSAVIVYIPTLALAKISLIVLYYRTLRQKRYQRWILYTLAFIIGGYSFGLMLAMLFGCHPVQRAWDPFVQGTCLDQYTLYIILAVLNIISDIALILVPIPTVLGLNMPSIQKAGLLLMFMIGCATLVTGILRLLSIIPFLTSDDPTYTIALPNLLINIEANFAIICTCLPFLRHFLRRFAPRLIGENSSLARRYVNYTFTRESITPGRRKENLSQLQDEIEQAENGGGMYSAVRIVKKVQVEITSEDMPPEQEKEELNRQKVVISTE</sequence>
<keyword evidence="4 7" id="KW-0472">Membrane</keyword>
<dbReference type="Proteomes" id="UP000188318">
    <property type="component" value="Unassembled WGS sequence"/>
</dbReference>
<feature type="transmembrane region" description="Helical" evidence="7">
    <location>
        <begin position="203"/>
        <end position="225"/>
    </location>
</feature>
<dbReference type="InterPro" id="IPR049326">
    <property type="entry name" value="Rhodopsin_dom_fungi"/>
</dbReference>
<evidence type="ECO:0000313" key="9">
    <source>
        <dbReference type="EMBL" id="OOF94859.1"/>
    </source>
</evidence>
<evidence type="ECO:0000256" key="4">
    <source>
        <dbReference type="ARBA" id="ARBA00023136"/>
    </source>
</evidence>
<dbReference type="OrthoDB" id="5342292at2759"/>
<dbReference type="OMA" id="RNAYWIF"/>
<feature type="domain" description="Rhodopsin" evidence="8">
    <location>
        <begin position="66"/>
        <end position="266"/>
    </location>
</feature>
<organism evidence="9 10">
    <name type="scientific">Aspergillus carbonarius (strain ITEM 5010)</name>
    <dbReference type="NCBI Taxonomy" id="602072"/>
    <lineage>
        <taxon>Eukaryota</taxon>
        <taxon>Fungi</taxon>
        <taxon>Dikarya</taxon>
        <taxon>Ascomycota</taxon>
        <taxon>Pezizomycotina</taxon>
        <taxon>Eurotiomycetes</taxon>
        <taxon>Eurotiomycetidae</taxon>
        <taxon>Eurotiales</taxon>
        <taxon>Aspergillaceae</taxon>
        <taxon>Aspergillus</taxon>
        <taxon>Aspergillus subgen. Circumdati</taxon>
    </lineage>
</organism>
<feature type="transmembrane region" description="Helical" evidence="7">
    <location>
        <begin position="29"/>
        <end position="49"/>
    </location>
</feature>
<feature type="transmembrane region" description="Helical" evidence="7">
    <location>
        <begin position="122"/>
        <end position="145"/>
    </location>
</feature>
<evidence type="ECO:0000256" key="6">
    <source>
        <dbReference type="SAM" id="MobiDB-lite"/>
    </source>
</evidence>
<comment type="similarity">
    <text evidence="5">Belongs to the SAT4 family.</text>
</comment>
<evidence type="ECO:0000256" key="2">
    <source>
        <dbReference type="ARBA" id="ARBA00022692"/>
    </source>
</evidence>